<evidence type="ECO:0000313" key="3">
    <source>
        <dbReference type="Proteomes" id="UP000185895"/>
    </source>
</evidence>
<sequence>MSYRCPKCQSPKIMPVASSNSVRPEIPKSLAILVPSVLFLLLFVSISLAFLVLDKKMGLLLQLATIASFLIFIASGFMFWKALPKFKQSMQTFMRAQKHWKCRQCNHDWQNS</sequence>
<dbReference type="EMBL" id="MKKK01000012">
    <property type="protein sequence ID" value="OEY97233.1"/>
    <property type="molecule type" value="Genomic_DNA"/>
</dbReference>
<dbReference type="STRING" id="1262585.BJI46_02070"/>
<keyword evidence="1" id="KW-0812">Transmembrane</keyword>
<reference evidence="2 3" key="1">
    <citation type="submission" date="2016-09" db="EMBL/GenBank/DDBJ databases">
        <authorList>
            <person name="Capua I."/>
            <person name="De Benedictis P."/>
            <person name="Joannis T."/>
            <person name="Lombin L.H."/>
            <person name="Cattoli G."/>
        </authorList>
    </citation>
    <scope>NUCLEOTIDE SEQUENCE [LARGE SCALE GENOMIC DNA]</scope>
    <source>
        <strain evidence="2 3">ANC 4671</strain>
    </source>
</reference>
<proteinExistence type="predicted"/>
<dbReference type="RefSeq" id="WP_070069381.1">
    <property type="nucleotide sequence ID" value="NZ_MKKK01000012.1"/>
</dbReference>
<comment type="caution">
    <text evidence="2">The sequence shown here is derived from an EMBL/GenBank/DDBJ whole genome shotgun (WGS) entry which is preliminary data.</text>
</comment>
<name>A0A1E7RD62_9GAMM</name>
<accession>A0A1E7RD62</accession>
<dbReference type="AlphaFoldDB" id="A0A1E7RD62"/>
<keyword evidence="1" id="KW-0472">Membrane</keyword>
<keyword evidence="1" id="KW-1133">Transmembrane helix</keyword>
<feature type="transmembrane region" description="Helical" evidence="1">
    <location>
        <begin position="30"/>
        <end position="53"/>
    </location>
</feature>
<protein>
    <submittedName>
        <fullName evidence="2">Uncharacterized protein</fullName>
    </submittedName>
</protein>
<organism evidence="2 3">
    <name type="scientific">Acinetobacter qingfengensis</name>
    <dbReference type="NCBI Taxonomy" id="1262585"/>
    <lineage>
        <taxon>Bacteria</taxon>
        <taxon>Pseudomonadati</taxon>
        <taxon>Pseudomonadota</taxon>
        <taxon>Gammaproteobacteria</taxon>
        <taxon>Moraxellales</taxon>
        <taxon>Moraxellaceae</taxon>
        <taxon>Acinetobacter</taxon>
    </lineage>
</organism>
<feature type="transmembrane region" description="Helical" evidence="1">
    <location>
        <begin position="59"/>
        <end position="80"/>
    </location>
</feature>
<evidence type="ECO:0000256" key="1">
    <source>
        <dbReference type="SAM" id="Phobius"/>
    </source>
</evidence>
<dbReference type="Proteomes" id="UP000185895">
    <property type="component" value="Unassembled WGS sequence"/>
</dbReference>
<dbReference type="OrthoDB" id="6712598at2"/>
<evidence type="ECO:0000313" key="2">
    <source>
        <dbReference type="EMBL" id="OEY97233.1"/>
    </source>
</evidence>
<keyword evidence="3" id="KW-1185">Reference proteome</keyword>
<gene>
    <name evidence="2" type="ORF">BJI46_02070</name>
</gene>